<accession>A0A9D9ICC7</accession>
<organism evidence="1 2">
    <name type="scientific">Candidatus Ornithospirochaeta stercoravium</name>
    <dbReference type="NCBI Taxonomy" id="2840897"/>
    <lineage>
        <taxon>Bacteria</taxon>
        <taxon>Pseudomonadati</taxon>
        <taxon>Spirochaetota</taxon>
        <taxon>Spirochaetia</taxon>
        <taxon>Spirochaetales</taxon>
        <taxon>Spirochaetaceae</taxon>
        <taxon>Spirochaetaceae incertae sedis</taxon>
        <taxon>Candidatus Ornithospirochaeta</taxon>
    </lineage>
</organism>
<reference evidence="1" key="2">
    <citation type="journal article" date="2021" name="PeerJ">
        <title>Extensive microbial diversity within the chicken gut microbiome revealed by metagenomics and culture.</title>
        <authorList>
            <person name="Gilroy R."/>
            <person name="Ravi A."/>
            <person name="Getino M."/>
            <person name="Pursley I."/>
            <person name="Horton D.L."/>
            <person name="Alikhan N.F."/>
            <person name="Baker D."/>
            <person name="Gharbi K."/>
            <person name="Hall N."/>
            <person name="Watson M."/>
            <person name="Adriaenssens E.M."/>
            <person name="Foster-Nyarko E."/>
            <person name="Jarju S."/>
            <person name="Secka A."/>
            <person name="Antonio M."/>
            <person name="Oren A."/>
            <person name="Chaudhuri R.R."/>
            <person name="La Ragione R."/>
            <person name="Hildebrand F."/>
            <person name="Pallen M.J."/>
        </authorList>
    </citation>
    <scope>NUCLEOTIDE SEQUENCE</scope>
    <source>
        <strain evidence="1">14700</strain>
    </source>
</reference>
<proteinExistence type="predicted"/>
<protein>
    <recommendedName>
        <fullName evidence="3">PIN domain-containing protein</fullName>
    </recommendedName>
</protein>
<dbReference type="SUPFAM" id="SSF88723">
    <property type="entry name" value="PIN domain-like"/>
    <property type="match status" value="1"/>
</dbReference>
<dbReference type="InterPro" id="IPR029060">
    <property type="entry name" value="PIN-like_dom_sf"/>
</dbReference>
<reference evidence="1" key="1">
    <citation type="submission" date="2020-10" db="EMBL/GenBank/DDBJ databases">
        <authorList>
            <person name="Gilroy R."/>
        </authorList>
    </citation>
    <scope>NUCLEOTIDE SEQUENCE</scope>
    <source>
        <strain evidence="1">14700</strain>
    </source>
</reference>
<sequence length="172" mass="19992">MVNDSAIAICDANIFIDIAFADLMNELFALSFEIHTTDFVMHELKKPEHIKKMLMEYEKGNLLTVKSFSAKEISDLYYFHPDISVLSITDKSVWKYAKNMNSRLLTNDMALRKYAENDDIAVSGSLYIFDQFIEQGIISAQPCAEKLEYLLSRNSRLPKDECDKRIRLWKEF</sequence>
<evidence type="ECO:0000313" key="1">
    <source>
        <dbReference type="EMBL" id="MBO8469239.1"/>
    </source>
</evidence>
<dbReference type="InterPro" id="IPR021799">
    <property type="entry name" value="PIN-like_prokaryotic"/>
</dbReference>
<dbReference type="EMBL" id="JADIMF010000086">
    <property type="protein sequence ID" value="MBO8469239.1"/>
    <property type="molecule type" value="Genomic_DNA"/>
</dbReference>
<dbReference type="Proteomes" id="UP000810292">
    <property type="component" value="Unassembled WGS sequence"/>
</dbReference>
<gene>
    <name evidence="1" type="ORF">IAA72_05600</name>
</gene>
<dbReference type="AlphaFoldDB" id="A0A9D9ICC7"/>
<comment type="caution">
    <text evidence="1">The sequence shown here is derived from an EMBL/GenBank/DDBJ whole genome shotgun (WGS) entry which is preliminary data.</text>
</comment>
<dbReference type="Pfam" id="PF11848">
    <property type="entry name" value="DUF3368"/>
    <property type="match status" value="1"/>
</dbReference>
<evidence type="ECO:0000313" key="2">
    <source>
        <dbReference type="Proteomes" id="UP000810292"/>
    </source>
</evidence>
<name>A0A9D9ICC7_9SPIO</name>
<dbReference type="Gene3D" id="3.40.50.1010">
    <property type="entry name" value="5'-nuclease"/>
    <property type="match status" value="1"/>
</dbReference>
<evidence type="ECO:0008006" key="3">
    <source>
        <dbReference type="Google" id="ProtNLM"/>
    </source>
</evidence>